<evidence type="ECO:0000256" key="3">
    <source>
        <dbReference type="ARBA" id="ARBA00007196"/>
    </source>
</evidence>
<reference evidence="8" key="5">
    <citation type="submission" date="2025-09" db="UniProtKB">
        <authorList>
            <consortium name="Ensembl"/>
        </authorList>
    </citation>
    <scope>IDENTIFICATION</scope>
</reference>
<dbReference type="GO" id="GO:0007339">
    <property type="term" value="P:binding of sperm to zona pellucida"/>
    <property type="evidence" value="ECO:0007669"/>
    <property type="project" value="InterPro"/>
</dbReference>
<reference evidence="9" key="1">
    <citation type="journal article" date="2006" name="Science">
        <title>Ancient noncoding elements conserved in the human genome.</title>
        <authorList>
            <person name="Venkatesh B."/>
            <person name="Kirkness E.F."/>
            <person name="Loh Y.H."/>
            <person name="Halpern A.L."/>
            <person name="Lee A.P."/>
            <person name="Johnson J."/>
            <person name="Dandona N."/>
            <person name="Viswanathan L.D."/>
            <person name="Tay A."/>
            <person name="Venter J.C."/>
            <person name="Strausberg R.L."/>
            <person name="Brenner S."/>
        </authorList>
    </citation>
    <scope>NUCLEOTIDE SEQUENCE [LARGE SCALE GENOMIC DNA]</scope>
</reference>
<dbReference type="GO" id="GO:0001675">
    <property type="term" value="P:acrosome assembly"/>
    <property type="evidence" value="ECO:0007669"/>
    <property type="project" value="TreeGrafter"/>
</dbReference>
<sequence length="368" mass="41773">MQGKVLTPSAFTVESAVALYFAGKPRNRFGYGGVPTNRHEVSERLVLFGAAVVKVGAPTDPQVKKNGTDRSVSKIFGSSNSKPVKVYVKIYHDSPILLCTTEDLKEHELIDPYFIWIGPSGKNIKGESYAKITETGRLILKSFRKFMSGDYTCTVSYKNIEKKKEIFLDMKFSVYAYREPDYSFMFATRYHTKGCHEPANSQFFHKLNSVEKELIDDLACRISDIRMHCHVVRVPHKGLVTELFINFRVDPFANGWEALCKKLEHNCQDELNRRVENARNRVQAFFMKQSIVLAGMKNALPTFYYIDNSLQVSRVDHCRPGFGKNKITHSDCSECCVVCDHGMYSPTNDVNCLPCTSIRINFYGATAC</sequence>
<dbReference type="Pfam" id="PF20626">
    <property type="entry name" value="EGF_Sp38_C"/>
    <property type="match status" value="1"/>
</dbReference>
<dbReference type="PANTHER" id="PTHR15443:SF4">
    <property type="entry name" value="ZONA PELLUCIDA-BINDING PROTEIN 2"/>
    <property type="match status" value="1"/>
</dbReference>
<keyword evidence="5" id="KW-0325">Glycoprotein</keyword>
<dbReference type="GO" id="GO:0001669">
    <property type="term" value="C:acrosomal vesicle"/>
    <property type="evidence" value="ECO:0007669"/>
    <property type="project" value="UniProtKB-SubCell"/>
</dbReference>
<dbReference type="InterPro" id="IPR048805">
    <property type="entry name" value="ZPBP1/2_C"/>
</dbReference>
<dbReference type="GO" id="GO:0005576">
    <property type="term" value="C:extracellular region"/>
    <property type="evidence" value="ECO:0007669"/>
    <property type="project" value="UniProtKB-SubCell"/>
</dbReference>
<name>A0A4W3HJ14_CALMI</name>
<dbReference type="InterPro" id="IPR048806">
    <property type="entry name" value="ZPBP1/2_N"/>
</dbReference>
<evidence type="ECO:0000259" key="7">
    <source>
        <dbReference type="PROSITE" id="PS50835"/>
    </source>
</evidence>
<organism evidence="8 9">
    <name type="scientific">Callorhinchus milii</name>
    <name type="common">Ghost shark</name>
    <dbReference type="NCBI Taxonomy" id="7868"/>
    <lineage>
        <taxon>Eukaryota</taxon>
        <taxon>Metazoa</taxon>
        <taxon>Chordata</taxon>
        <taxon>Craniata</taxon>
        <taxon>Vertebrata</taxon>
        <taxon>Chondrichthyes</taxon>
        <taxon>Holocephali</taxon>
        <taxon>Chimaeriformes</taxon>
        <taxon>Callorhinchidae</taxon>
        <taxon>Callorhinchus</taxon>
    </lineage>
</organism>
<comment type="subcellular location">
    <subcellularLocation>
        <location evidence="1">Cytoplasmic vesicle</location>
        <location evidence="1">Secretory vesicle</location>
        <location evidence="1">Acrosome</location>
    </subcellularLocation>
    <subcellularLocation>
        <location evidence="2">Secreted</location>
    </subcellularLocation>
</comment>
<evidence type="ECO:0000256" key="5">
    <source>
        <dbReference type="ARBA" id="ARBA00023180"/>
    </source>
</evidence>
<keyword evidence="6" id="KW-0968">Cytoplasmic vesicle</keyword>
<keyword evidence="4" id="KW-0964">Secreted</keyword>
<reference evidence="9" key="3">
    <citation type="journal article" date="2014" name="Nature">
        <title>Elephant shark genome provides unique insights into gnathostome evolution.</title>
        <authorList>
            <consortium name="International Elephant Shark Genome Sequencing Consortium"/>
            <person name="Venkatesh B."/>
            <person name="Lee A.P."/>
            <person name="Ravi V."/>
            <person name="Maurya A.K."/>
            <person name="Lian M.M."/>
            <person name="Swann J.B."/>
            <person name="Ohta Y."/>
            <person name="Flajnik M.F."/>
            <person name="Sutoh Y."/>
            <person name="Kasahara M."/>
            <person name="Hoon S."/>
            <person name="Gangu V."/>
            <person name="Roy S.W."/>
            <person name="Irimia M."/>
            <person name="Korzh V."/>
            <person name="Kondrychyn I."/>
            <person name="Lim Z.W."/>
            <person name="Tay B.H."/>
            <person name="Tohari S."/>
            <person name="Kong K.W."/>
            <person name="Ho S."/>
            <person name="Lorente-Galdos B."/>
            <person name="Quilez J."/>
            <person name="Marques-Bonet T."/>
            <person name="Raney B.J."/>
            <person name="Ingham P.W."/>
            <person name="Tay A."/>
            <person name="Hillier L.W."/>
            <person name="Minx P."/>
            <person name="Boehm T."/>
            <person name="Wilson R.K."/>
            <person name="Brenner S."/>
            <person name="Warren W.C."/>
        </authorList>
    </citation>
    <scope>NUCLEOTIDE SEQUENCE [LARGE SCALE GENOMIC DNA]</scope>
</reference>
<dbReference type="PROSITE" id="PS50835">
    <property type="entry name" value="IG_LIKE"/>
    <property type="match status" value="1"/>
</dbReference>
<dbReference type="InterPro" id="IPR007110">
    <property type="entry name" value="Ig-like_dom"/>
</dbReference>
<feature type="domain" description="Ig-like" evidence="7">
    <location>
        <begin position="61"/>
        <end position="167"/>
    </location>
</feature>
<protein>
    <recommendedName>
        <fullName evidence="7">Ig-like domain-containing protein</fullName>
    </recommendedName>
</protein>
<dbReference type="STRING" id="7868.ENSCMIP00000017048"/>
<dbReference type="AlphaFoldDB" id="A0A4W3HJ14"/>
<comment type="similarity">
    <text evidence="3">Belongs to the zona pellucida-binding protein Sp38 family.</text>
</comment>
<accession>A0A4W3HJ14</accession>
<evidence type="ECO:0000256" key="2">
    <source>
        <dbReference type="ARBA" id="ARBA00004613"/>
    </source>
</evidence>
<dbReference type="GeneTree" id="ENSGT00520000055647"/>
<proteinExistence type="inferred from homology"/>
<reference evidence="9" key="2">
    <citation type="journal article" date="2007" name="PLoS Biol.">
        <title>Survey sequencing and comparative analysis of the elephant shark (Callorhinchus milii) genome.</title>
        <authorList>
            <person name="Venkatesh B."/>
            <person name="Kirkness E.F."/>
            <person name="Loh Y.H."/>
            <person name="Halpern A.L."/>
            <person name="Lee A.P."/>
            <person name="Johnson J."/>
            <person name="Dandona N."/>
            <person name="Viswanathan L.D."/>
            <person name="Tay A."/>
            <person name="Venter J.C."/>
            <person name="Strausberg R.L."/>
            <person name="Brenner S."/>
        </authorList>
    </citation>
    <scope>NUCLEOTIDE SEQUENCE [LARGE SCALE GENOMIC DNA]</scope>
</reference>
<dbReference type="Proteomes" id="UP000314986">
    <property type="component" value="Unassembled WGS sequence"/>
</dbReference>
<evidence type="ECO:0000256" key="4">
    <source>
        <dbReference type="ARBA" id="ARBA00022525"/>
    </source>
</evidence>
<dbReference type="InParanoid" id="A0A4W3HJ14"/>
<evidence type="ECO:0000256" key="1">
    <source>
        <dbReference type="ARBA" id="ARBA00004218"/>
    </source>
</evidence>
<dbReference type="Ensembl" id="ENSCMIT00000017384.1">
    <property type="protein sequence ID" value="ENSCMIP00000017048.1"/>
    <property type="gene ID" value="ENSCMIG00000008158.1"/>
</dbReference>
<dbReference type="FunCoup" id="A0A4W3HJ14">
    <property type="interactions" value="2"/>
</dbReference>
<evidence type="ECO:0000313" key="9">
    <source>
        <dbReference type="Proteomes" id="UP000314986"/>
    </source>
</evidence>
<reference evidence="8" key="4">
    <citation type="submission" date="2025-08" db="UniProtKB">
        <authorList>
            <consortium name="Ensembl"/>
        </authorList>
    </citation>
    <scope>IDENTIFICATION</scope>
</reference>
<keyword evidence="9" id="KW-1185">Reference proteome</keyword>
<dbReference type="Pfam" id="PF07354">
    <property type="entry name" value="Sp38"/>
    <property type="match status" value="1"/>
</dbReference>
<dbReference type="OMA" id="KSCVGKY"/>
<dbReference type="GO" id="GO:0002199">
    <property type="term" value="C:zona pellucida receptor complex"/>
    <property type="evidence" value="ECO:0007669"/>
    <property type="project" value="TreeGrafter"/>
</dbReference>
<dbReference type="PANTHER" id="PTHR15443">
    <property type="entry name" value="ZONA PELLUCIDA BINDING PROTEIN SP38"/>
    <property type="match status" value="1"/>
</dbReference>
<evidence type="ECO:0000313" key="8">
    <source>
        <dbReference type="Ensembl" id="ENSCMIP00000017048.1"/>
    </source>
</evidence>
<evidence type="ECO:0000256" key="6">
    <source>
        <dbReference type="ARBA" id="ARBA00023329"/>
    </source>
</evidence>
<dbReference type="InterPro" id="IPR010857">
    <property type="entry name" value="Sp38-bd"/>
</dbReference>